<keyword evidence="2" id="KW-1185">Reference proteome</keyword>
<dbReference type="AlphaFoldDB" id="A0A285KJZ6"/>
<dbReference type="EMBL" id="OBDY01000044">
    <property type="protein sequence ID" value="SNY72925.1"/>
    <property type="molecule type" value="Genomic_DNA"/>
</dbReference>
<sequence>MTTKLGRPAAAGLDHEQLRAALDGLPLLLRIADRARGFYGPVDCAEGGCEHADGEQQCPLLEARYATADDLERLDDAKTALHRIGELARRGLSVNPADGLDLFGRIADLADGPAAAAIGGRAQVVTICGSTRFRAEIAEANRMLTLAGHLVLAPGVFGHDGDEITEQQKQQLDRLHLAKIDLAGWIYVVNPGGYIGESTRREIDYARRTGKGIVALVDAGVDGASPAPWPVARDGARS</sequence>
<reference evidence="1 2" key="1">
    <citation type="submission" date="2017-09" db="EMBL/GenBank/DDBJ databases">
        <authorList>
            <person name="Ehlers B."/>
            <person name="Leendertz F.H."/>
        </authorList>
    </citation>
    <scope>NUCLEOTIDE SEQUENCE [LARGE SCALE GENOMIC DNA]</scope>
    <source>
        <strain evidence="1 2">CGMCC 4.6857</strain>
    </source>
</reference>
<accession>A0A285KJZ6</accession>
<evidence type="ECO:0000313" key="2">
    <source>
        <dbReference type="Proteomes" id="UP000219612"/>
    </source>
</evidence>
<protein>
    <submittedName>
        <fullName evidence="1">Uncharacterized protein</fullName>
    </submittedName>
</protein>
<organism evidence="1 2">
    <name type="scientific">Paractinoplanes atraurantiacus</name>
    <dbReference type="NCBI Taxonomy" id="1036182"/>
    <lineage>
        <taxon>Bacteria</taxon>
        <taxon>Bacillati</taxon>
        <taxon>Actinomycetota</taxon>
        <taxon>Actinomycetes</taxon>
        <taxon>Micromonosporales</taxon>
        <taxon>Micromonosporaceae</taxon>
        <taxon>Paractinoplanes</taxon>
    </lineage>
</organism>
<dbReference type="Proteomes" id="UP000219612">
    <property type="component" value="Unassembled WGS sequence"/>
</dbReference>
<evidence type="ECO:0000313" key="1">
    <source>
        <dbReference type="EMBL" id="SNY72925.1"/>
    </source>
</evidence>
<name>A0A285KJZ6_9ACTN</name>
<proteinExistence type="predicted"/>
<dbReference type="RefSeq" id="WP_218855146.1">
    <property type="nucleotide sequence ID" value="NZ_OBDY01000044.1"/>
</dbReference>
<gene>
    <name evidence="1" type="ORF">SAMN05421748_14461</name>
</gene>